<keyword evidence="3" id="KW-1185">Reference proteome</keyword>
<evidence type="ECO:0000313" key="2">
    <source>
        <dbReference type="EMBL" id="TEB28581.1"/>
    </source>
</evidence>
<name>A0A4Y7T3I5_COPMI</name>
<organism evidence="2 3">
    <name type="scientific">Coprinellus micaceus</name>
    <name type="common">Glistening ink-cap mushroom</name>
    <name type="synonym">Coprinus micaceus</name>
    <dbReference type="NCBI Taxonomy" id="71717"/>
    <lineage>
        <taxon>Eukaryota</taxon>
        <taxon>Fungi</taxon>
        <taxon>Dikarya</taxon>
        <taxon>Basidiomycota</taxon>
        <taxon>Agaricomycotina</taxon>
        <taxon>Agaricomycetes</taxon>
        <taxon>Agaricomycetidae</taxon>
        <taxon>Agaricales</taxon>
        <taxon>Agaricineae</taxon>
        <taxon>Psathyrellaceae</taxon>
        <taxon>Coprinellus</taxon>
    </lineage>
</organism>
<accession>A0A4Y7T3I5</accession>
<gene>
    <name evidence="1" type="ORF">FA13DRAFT_138413</name>
    <name evidence="2" type="ORF">FA13DRAFT_773081</name>
</gene>
<reference evidence="2 3" key="1">
    <citation type="journal article" date="2019" name="Nat. Ecol. Evol.">
        <title>Megaphylogeny resolves global patterns of mushroom evolution.</title>
        <authorList>
            <person name="Varga T."/>
            <person name="Krizsan K."/>
            <person name="Foldi C."/>
            <person name="Dima B."/>
            <person name="Sanchez-Garcia M."/>
            <person name="Sanchez-Ramirez S."/>
            <person name="Szollosi G.J."/>
            <person name="Szarkandi J.G."/>
            <person name="Papp V."/>
            <person name="Albert L."/>
            <person name="Andreopoulos W."/>
            <person name="Angelini C."/>
            <person name="Antonin V."/>
            <person name="Barry K.W."/>
            <person name="Bougher N.L."/>
            <person name="Buchanan P."/>
            <person name="Buyck B."/>
            <person name="Bense V."/>
            <person name="Catcheside P."/>
            <person name="Chovatia M."/>
            <person name="Cooper J."/>
            <person name="Damon W."/>
            <person name="Desjardin D."/>
            <person name="Finy P."/>
            <person name="Geml J."/>
            <person name="Haridas S."/>
            <person name="Hughes K."/>
            <person name="Justo A."/>
            <person name="Karasinski D."/>
            <person name="Kautmanova I."/>
            <person name="Kiss B."/>
            <person name="Kocsube S."/>
            <person name="Kotiranta H."/>
            <person name="LaButti K.M."/>
            <person name="Lechner B.E."/>
            <person name="Liimatainen K."/>
            <person name="Lipzen A."/>
            <person name="Lukacs Z."/>
            <person name="Mihaltcheva S."/>
            <person name="Morgado L.N."/>
            <person name="Niskanen T."/>
            <person name="Noordeloos M.E."/>
            <person name="Ohm R.A."/>
            <person name="Ortiz-Santana B."/>
            <person name="Ovrebo C."/>
            <person name="Racz N."/>
            <person name="Riley R."/>
            <person name="Savchenko A."/>
            <person name="Shiryaev A."/>
            <person name="Soop K."/>
            <person name="Spirin V."/>
            <person name="Szebenyi C."/>
            <person name="Tomsovsky M."/>
            <person name="Tulloss R.E."/>
            <person name="Uehling J."/>
            <person name="Grigoriev I.V."/>
            <person name="Vagvolgyi C."/>
            <person name="Papp T."/>
            <person name="Martin F.M."/>
            <person name="Miettinen O."/>
            <person name="Hibbett D.S."/>
            <person name="Nagy L.G."/>
        </authorList>
    </citation>
    <scope>NUCLEOTIDE SEQUENCE [LARGE SCALE GENOMIC DNA]</scope>
    <source>
        <strain evidence="2 3">FP101781</strain>
    </source>
</reference>
<proteinExistence type="predicted"/>
<dbReference type="EMBL" id="QPFP01000031">
    <property type="protein sequence ID" value="TEB28581.1"/>
    <property type="molecule type" value="Genomic_DNA"/>
</dbReference>
<evidence type="ECO:0000313" key="1">
    <source>
        <dbReference type="EMBL" id="TEB21342.1"/>
    </source>
</evidence>
<comment type="caution">
    <text evidence="2">The sequence shown here is derived from an EMBL/GenBank/DDBJ whole genome shotgun (WGS) entry which is preliminary data.</text>
</comment>
<sequence>MLLPNPDHSQVRCEQAPLTAQDLYLNQEIATIHHTERRRTYVNLLGATEALSRRQSPLRRGPYFEWRWSCTELGASCPYG</sequence>
<dbReference type="AlphaFoldDB" id="A0A4Y7T3I5"/>
<dbReference type="Proteomes" id="UP000298030">
    <property type="component" value="Unassembled WGS sequence"/>
</dbReference>
<protein>
    <submittedName>
        <fullName evidence="2">Uncharacterized protein</fullName>
    </submittedName>
</protein>
<dbReference type="EMBL" id="QPFP01000114">
    <property type="protein sequence ID" value="TEB21342.1"/>
    <property type="molecule type" value="Genomic_DNA"/>
</dbReference>
<evidence type="ECO:0000313" key="3">
    <source>
        <dbReference type="Proteomes" id="UP000298030"/>
    </source>
</evidence>